<protein>
    <submittedName>
        <fullName evidence="1">Uncharacterized protein</fullName>
    </submittedName>
</protein>
<dbReference type="EMBL" id="JOJR01001095">
    <property type="protein sequence ID" value="RCN32424.1"/>
    <property type="molecule type" value="Genomic_DNA"/>
</dbReference>
<proteinExistence type="predicted"/>
<reference evidence="1 2" key="1">
    <citation type="submission" date="2014-10" db="EMBL/GenBank/DDBJ databases">
        <title>Draft genome of the hookworm Ancylostoma caninum.</title>
        <authorList>
            <person name="Mitreva M."/>
        </authorList>
    </citation>
    <scope>NUCLEOTIDE SEQUENCE [LARGE SCALE GENOMIC DNA]</scope>
    <source>
        <strain evidence="1 2">Baltimore</strain>
    </source>
</reference>
<comment type="caution">
    <text evidence="1">The sequence shown here is derived from an EMBL/GenBank/DDBJ whole genome shotgun (WGS) entry which is preliminary data.</text>
</comment>
<evidence type="ECO:0000313" key="1">
    <source>
        <dbReference type="EMBL" id="RCN32424.1"/>
    </source>
</evidence>
<gene>
    <name evidence="1" type="ORF">ANCCAN_21768</name>
</gene>
<accession>A0A368FJJ8</accession>
<keyword evidence="2" id="KW-1185">Reference proteome</keyword>
<organism evidence="1 2">
    <name type="scientific">Ancylostoma caninum</name>
    <name type="common">Dog hookworm</name>
    <dbReference type="NCBI Taxonomy" id="29170"/>
    <lineage>
        <taxon>Eukaryota</taxon>
        <taxon>Metazoa</taxon>
        <taxon>Ecdysozoa</taxon>
        <taxon>Nematoda</taxon>
        <taxon>Chromadorea</taxon>
        <taxon>Rhabditida</taxon>
        <taxon>Rhabditina</taxon>
        <taxon>Rhabditomorpha</taxon>
        <taxon>Strongyloidea</taxon>
        <taxon>Ancylostomatidae</taxon>
        <taxon>Ancylostomatinae</taxon>
        <taxon>Ancylostoma</taxon>
    </lineage>
</organism>
<dbReference type="Proteomes" id="UP000252519">
    <property type="component" value="Unassembled WGS sequence"/>
</dbReference>
<evidence type="ECO:0000313" key="2">
    <source>
        <dbReference type="Proteomes" id="UP000252519"/>
    </source>
</evidence>
<name>A0A368FJJ8_ANCCA</name>
<dbReference type="AlphaFoldDB" id="A0A368FJJ8"/>
<sequence length="33" mass="3948">MHAHWRKPAATLFLLYGRNMSGLFHKLEYSEEI</sequence>